<gene>
    <name evidence="2" type="ORF">RN001_012675</name>
</gene>
<evidence type="ECO:0000313" key="3">
    <source>
        <dbReference type="Proteomes" id="UP001353858"/>
    </source>
</evidence>
<feature type="compositionally biased region" description="Polar residues" evidence="1">
    <location>
        <begin position="740"/>
        <end position="750"/>
    </location>
</feature>
<feature type="compositionally biased region" description="Low complexity" evidence="1">
    <location>
        <begin position="1360"/>
        <end position="1369"/>
    </location>
</feature>
<feature type="region of interest" description="Disordered" evidence="1">
    <location>
        <begin position="133"/>
        <end position="176"/>
    </location>
</feature>
<feature type="region of interest" description="Disordered" evidence="1">
    <location>
        <begin position="740"/>
        <end position="760"/>
    </location>
</feature>
<sequence length="1553" mass="176284">MEVVTATPNTNGVPPYHNHDVHEWSTIDSLTGVLERARLETDHWTANTSSSSHNYGKVVDTRARSNADGAIQQQARRQLEVFQSSVPGGRLQVIKSHTVSSSRWTSKSPTASEHKEITHFTDLELPLNTLDLSSQKSKATVGRSVGRRPPSRPRGRDESSTNTRQTFTSNDVRSSATTNLHRISRLCNQVHENAVKQTFGKYYHKPPIQERERGDGVEINEIESLKNGHTNLVRTKSTSSEDIHLVTPEKDKQNKSIEDLEDLEQLQNWRRTSKIRRSLQFPSAQNKIAKPLDLPVNTGSVRKIREDLETGRRLNTALRGNNVDLDALDQILQSITTPNDKYEQPEKDVSVKKPKRHSFVTVESLQEVKGRLRRTSSPTDDFYNIKKDEEADDGIDTEEIVKTDEMPAIDNLSTQSSRVRSYVYGMEALMKKPILGTGSLESRTSRQVNGTCGNRSEDWYNRRKSYGFEQVHNHHDSINTITKNKLMDSSTDSGICRSSEIVLVPATNKSNGEIGDDKYVITRNGKYNNHNDASVGNVKRYASIFENKKENDVQFIKNKSPLKDYEGTKITIPIVSQEHYQTKQFDKNDSEIKRHSIAVDESKYVTRNFNTNNFRRTSLAINDPYLNDCLDDDLSQGKRHKKVEFCKTEVHFAVDSGRVNIVATDEKPPPTNNFRRRRRNSGTLYNNLLNEANKNGLPVLHFGDTSYEKSMFNGADYEEDDLSDPFNKQNDAFSENTVTVSTNQSNQNYSNVEEEKENVECETPKGILKNKPIKPKPYLLGDDPFCINATNTDEKEIWGIRLKPVQSSTDPPMWKSTVTLKNTLYDKHKDEAPSWENSDPNFNGDLYRPASPVKDESNVHNSIRIISSSTKRSPWTVADRIKQVEEIQKPEMKGYSTKVNIGGGSATVIEDDFKDDKRQLLNKGLVVRIGRDNDNSHTICSKTTTDKDNTTTTTKITIDLSPSPDINEEPSFQFVRLPRASLSNFKSTSLVLNTFKTEKDLQGKSIPQQLEALRRLYEDWHSDNEADKEVQLLMNKPEHEPSKEFDANSSVVSGSWSKMRAFRNMQQQRAKTNAESCFNSHARLEKGSLNASQLNTELKELVTPSPKQSPKLHRKIKLSNRTPTSPVVLRKTYCDSKKQDLRTAYNSEKLSSPSLVGQNVIKTEIDKKFSWKKSWETPVQRNRSPSPIKRLPLTYAPSRLETNTSQSRIDNIDSDDHKTSNRSVLRTPKRSEMAYFGVKMSPKLERKTPETRERLYKTNKGKKEAIPIYENVDTLKNKNKIVKREFDSSILDELTKAADQILQAVNGYAEETEKQEEEKKALRKEKLDTISETKSWKQRGVAKHNCNESQNVAKTKLKHTSSTSSVESVSEFKKLSARRSLESDRQKKKSGSDTSSSRAAATKARRLQRASSREALLQSHGSSSEDLPVSIDVPLRKPRLVRKTKTVQETNVDEKNKKSREKGKSEERIPVGALPTIRHKTAVSTIRSTAEKAQIRERNNRLRNEDAKRKTPSKITTGKSEKNRNISSKDPINHRISTANIKKCNKADVLIRS</sequence>
<evidence type="ECO:0000313" key="2">
    <source>
        <dbReference type="EMBL" id="KAK4876253.1"/>
    </source>
</evidence>
<evidence type="ECO:0000256" key="1">
    <source>
        <dbReference type="SAM" id="MobiDB-lite"/>
    </source>
</evidence>
<feature type="compositionally biased region" description="Polar residues" evidence="1">
    <location>
        <begin position="160"/>
        <end position="176"/>
    </location>
</feature>
<dbReference type="Proteomes" id="UP001353858">
    <property type="component" value="Unassembled WGS sequence"/>
</dbReference>
<name>A0AAN7SMJ9_9COLE</name>
<feature type="region of interest" description="Disordered" evidence="1">
    <location>
        <begin position="1199"/>
        <end position="1223"/>
    </location>
</feature>
<feature type="compositionally biased region" description="Basic and acidic residues" evidence="1">
    <location>
        <begin position="1370"/>
        <end position="1385"/>
    </location>
</feature>
<comment type="caution">
    <text evidence="2">The sequence shown here is derived from an EMBL/GenBank/DDBJ whole genome shotgun (WGS) entry which is preliminary data.</text>
</comment>
<feature type="compositionally biased region" description="Basic and acidic residues" evidence="1">
    <location>
        <begin position="1316"/>
        <end position="1335"/>
    </location>
</feature>
<feature type="compositionally biased region" description="Basic and acidic residues" evidence="1">
    <location>
        <begin position="1210"/>
        <end position="1219"/>
    </location>
</feature>
<dbReference type="EMBL" id="JARPUR010000005">
    <property type="protein sequence ID" value="KAK4876253.1"/>
    <property type="molecule type" value="Genomic_DNA"/>
</dbReference>
<feature type="compositionally biased region" description="Polar residues" evidence="1">
    <location>
        <begin position="1200"/>
        <end position="1209"/>
    </location>
</feature>
<feature type="compositionally biased region" description="Basic and acidic residues" evidence="1">
    <location>
        <begin position="1452"/>
        <end position="1466"/>
    </location>
</feature>
<reference evidence="3" key="1">
    <citation type="submission" date="2023-01" db="EMBL/GenBank/DDBJ databases">
        <title>Key to firefly adult light organ development and bioluminescence: homeobox transcription factors regulate luciferase expression and transportation to peroxisome.</title>
        <authorList>
            <person name="Fu X."/>
        </authorList>
    </citation>
    <scope>NUCLEOTIDE SEQUENCE [LARGE SCALE GENOMIC DNA]</scope>
</reference>
<keyword evidence="3" id="KW-1185">Reference proteome</keyword>
<feature type="compositionally biased region" description="Low complexity" evidence="1">
    <location>
        <begin position="1392"/>
        <end position="1402"/>
    </location>
</feature>
<protein>
    <submittedName>
        <fullName evidence="2">Uncharacterized protein</fullName>
    </submittedName>
</protein>
<feature type="region of interest" description="Disordered" evidence="1">
    <location>
        <begin position="1309"/>
        <end position="1466"/>
    </location>
</feature>
<feature type="compositionally biased region" description="Basic residues" evidence="1">
    <location>
        <begin position="1436"/>
        <end position="1445"/>
    </location>
</feature>
<proteinExistence type="predicted"/>
<accession>A0AAN7SMJ9</accession>
<organism evidence="2 3">
    <name type="scientific">Aquatica leii</name>
    <dbReference type="NCBI Taxonomy" id="1421715"/>
    <lineage>
        <taxon>Eukaryota</taxon>
        <taxon>Metazoa</taxon>
        <taxon>Ecdysozoa</taxon>
        <taxon>Arthropoda</taxon>
        <taxon>Hexapoda</taxon>
        <taxon>Insecta</taxon>
        <taxon>Pterygota</taxon>
        <taxon>Neoptera</taxon>
        <taxon>Endopterygota</taxon>
        <taxon>Coleoptera</taxon>
        <taxon>Polyphaga</taxon>
        <taxon>Elateriformia</taxon>
        <taxon>Elateroidea</taxon>
        <taxon>Lampyridae</taxon>
        <taxon>Luciolinae</taxon>
        <taxon>Aquatica</taxon>
    </lineage>
</organism>
<feature type="region of interest" description="Disordered" evidence="1">
    <location>
        <begin position="1502"/>
        <end position="1531"/>
    </location>
</feature>